<dbReference type="InterPro" id="IPR001304">
    <property type="entry name" value="C-type_lectin-like"/>
</dbReference>
<dbReference type="Gene3D" id="3.10.100.10">
    <property type="entry name" value="Mannose-Binding Protein A, subunit A"/>
    <property type="match status" value="1"/>
</dbReference>
<evidence type="ECO:0000256" key="1">
    <source>
        <dbReference type="SAM" id="SignalP"/>
    </source>
</evidence>
<evidence type="ECO:0000259" key="2">
    <source>
        <dbReference type="PROSITE" id="PS50041"/>
    </source>
</evidence>
<dbReference type="SUPFAM" id="SSF56436">
    <property type="entry name" value="C-type lectin-like"/>
    <property type="match status" value="1"/>
</dbReference>
<feature type="domain" description="C-type lectin" evidence="2">
    <location>
        <begin position="29"/>
        <end position="141"/>
    </location>
</feature>
<dbReference type="SMART" id="SM00034">
    <property type="entry name" value="CLECT"/>
    <property type="match status" value="1"/>
</dbReference>
<sequence>MIAVSFALFCLGAFGSAAAHHCPNDWVAFEHSCYVFLDIKVPWTSAKAFCELLGAKMLEVESKAENDFIVAQMSRSGLSRVWMGINDLVREARWVYNSNGLPLKYSNWLSAKFDNSQAYEGGEDCGEIFSNGGWNDLWCERYYQQTTPVCEKRPREVHG</sequence>
<dbReference type="InterPro" id="IPR016186">
    <property type="entry name" value="C-type_lectin-like/link_sf"/>
</dbReference>
<name>A0AAN9BBL2_9CAEN</name>
<dbReference type="EMBL" id="JBAMIC010000011">
    <property type="protein sequence ID" value="KAK7100600.1"/>
    <property type="molecule type" value="Genomic_DNA"/>
</dbReference>
<dbReference type="PANTHER" id="PTHR22803">
    <property type="entry name" value="MANNOSE, PHOSPHOLIPASE, LECTIN RECEPTOR RELATED"/>
    <property type="match status" value="1"/>
</dbReference>
<dbReference type="Pfam" id="PF00059">
    <property type="entry name" value="Lectin_C"/>
    <property type="match status" value="1"/>
</dbReference>
<keyword evidence="1" id="KW-0732">Signal</keyword>
<evidence type="ECO:0000313" key="3">
    <source>
        <dbReference type="EMBL" id="KAK7100600.1"/>
    </source>
</evidence>
<comment type="caution">
    <text evidence="3">The sequence shown here is derived from an EMBL/GenBank/DDBJ whole genome shotgun (WGS) entry which is preliminary data.</text>
</comment>
<keyword evidence="4" id="KW-1185">Reference proteome</keyword>
<dbReference type="InterPro" id="IPR050111">
    <property type="entry name" value="C-type_lectin/snaclec_domain"/>
</dbReference>
<feature type="chain" id="PRO_5042862020" description="C-type lectin domain-containing protein" evidence="1">
    <location>
        <begin position="20"/>
        <end position="159"/>
    </location>
</feature>
<gene>
    <name evidence="3" type="ORF">V1264_023520</name>
</gene>
<organism evidence="3 4">
    <name type="scientific">Littorina saxatilis</name>
    <dbReference type="NCBI Taxonomy" id="31220"/>
    <lineage>
        <taxon>Eukaryota</taxon>
        <taxon>Metazoa</taxon>
        <taxon>Spiralia</taxon>
        <taxon>Lophotrochozoa</taxon>
        <taxon>Mollusca</taxon>
        <taxon>Gastropoda</taxon>
        <taxon>Caenogastropoda</taxon>
        <taxon>Littorinimorpha</taxon>
        <taxon>Littorinoidea</taxon>
        <taxon>Littorinidae</taxon>
        <taxon>Littorina</taxon>
    </lineage>
</organism>
<reference evidence="3 4" key="1">
    <citation type="submission" date="2024-02" db="EMBL/GenBank/DDBJ databases">
        <title>Chromosome-scale genome assembly of the rough periwinkle Littorina saxatilis.</title>
        <authorList>
            <person name="De Jode A."/>
            <person name="Faria R."/>
            <person name="Formenti G."/>
            <person name="Sims Y."/>
            <person name="Smith T.P."/>
            <person name="Tracey A."/>
            <person name="Wood J.M.D."/>
            <person name="Zagrodzka Z.B."/>
            <person name="Johannesson K."/>
            <person name="Butlin R.K."/>
            <person name="Leder E.H."/>
        </authorList>
    </citation>
    <scope>NUCLEOTIDE SEQUENCE [LARGE SCALE GENOMIC DNA]</scope>
    <source>
        <strain evidence="3">Snail1</strain>
        <tissue evidence="3">Muscle</tissue>
    </source>
</reference>
<dbReference type="Proteomes" id="UP001374579">
    <property type="component" value="Unassembled WGS sequence"/>
</dbReference>
<feature type="signal peptide" evidence="1">
    <location>
        <begin position="1"/>
        <end position="19"/>
    </location>
</feature>
<evidence type="ECO:0000313" key="4">
    <source>
        <dbReference type="Proteomes" id="UP001374579"/>
    </source>
</evidence>
<proteinExistence type="predicted"/>
<accession>A0AAN9BBL2</accession>
<dbReference type="InterPro" id="IPR016187">
    <property type="entry name" value="CTDL_fold"/>
</dbReference>
<dbReference type="AlphaFoldDB" id="A0AAN9BBL2"/>
<protein>
    <recommendedName>
        <fullName evidence="2">C-type lectin domain-containing protein</fullName>
    </recommendedName>
</protein>
<dbReference type="PROSITE" id="PS50041">
    <property type="entry name" value="C_TYPE_LECTIN_2"/>
    <property type="match status" value="1"/>
</dbReference>